<protein>
    <recommendedName>
        <fullName evidence="4">Polymer-forming cytoskeletal protein</fullName>
    </recommendedName>
</protein>
<dbReference type="Proteomes" id="UP000016426">
    <property type="component" value="Unassembled WGS sequence"/>
</dbReference>
<evidence type="ECO:0000256" key="1">
    <source>
        <dbReference type="ARBA" id="ARBA00044755"/>
    </source>
</evidence>
<dbReference type="RefSeq" id="WP_021478945.1">
    <property type="nucleotide sequence ID" value="NZ_AVPH01000288.1"/>
</dbReference>
<dbReference type="InterPro" id="IPR007607">
    <property type="entry name" value="BacA/B"/>
</dbReference>
<sequence>MRKFFAKMLLGSDALSKLDSIEQSEALQEVAGSQPDETISDTLKGSSPTITREQIRSLIEIDMEIHGDIFIGRGVKVSGRIIGSLIPNGAVKECDPIVIVSQGGDINGDLHARVVVVAGNLDGDIYADHVLLMPTAQVCGTVNYRHTLRQDIGSALSGMVRRVEHIAMLDHPPHPCDMGRSALPGDEEASATGIPVLTVEREAAVAQVSAMVSPLAATQNTAEIEKLYRGLDVERESSANLRSLAVGA</sequence>
<evidence type="ECO:0000313" key="2">
    <source>
        <dbReference type="EMBL" id="ERD99709.1"/>
    </source>
</evidence>
<dbReference type="PANTHER" id="PTHR35024:SF4">
    <property type="entry name" value="POLYMER-FORMING CYTOSKELETAL PROTEIN"/>
    <property type="match status" value="1"/>
</dbReference>
<evidence type="ECO:0000313" key="3">
    <source>
        <dbReference type="Proteomes" id="UP000016426"/>
    </source>
</evidence>
<keyword evidence="3" id="KW-1185">Reference proteome</keyword>
<comment type="similarity">
    <text evidence="1">Belongs to the bactofilin family.</text>
</comment>
<name>A0ABN0N1M3_9NEIS</name>
<dbReference type="PANTHER" id="PTHR35024">
    <property type="entry name" value="HYPOTHETICAL CYTOSOLIC PROTEIN"/>
    <property type="match status" value="1"/>
</dbReference>
<gene>
    <name evidence="2" type="ORF">O166_16680</name>
</gene>
<accession>A0ABN0N1M3</accession>
<evidence type="ECO:0008006" key="4">
    <source>
        <dbReference type="Google" id="ProtNLM"/>
    </source>
</evidence>
<comment type="caution">
    <text evidence="2">The sequence shown here is derived from an EMBL/GenBank/DDBJ whole genome shotgun (WGS) entry which is preliminary data.</text>
</comment>
<dbReference type="Pfam" id="PF04519">
    <property type="entry name" value="Bactofilin"/>
    <property type="match status" value="1"/>
</dbReference>
<organism evidence="2 3">
    <name type="scientific">Pseudogulbenkiania ferrooxidans EGD-HP2</name>
    <dbReference type="NCBI Taxonomy" id="1388764"/>
    <lineage>
        <taxon>Bacteria</taxon>
        <taxon>Pseudomonadati</taxon>
        <taxon>Pseudomonadota</taxon>
        <taxon>Betaproteobacteria</taxon>
        <taxon>Neisseriales</taxon>
        <taxon>Chromobacteriaceae</taxon>
        <taxon>Pseudogulbenkiania</taxon>
    </lineage>
</organism>
<proteinExistence type="inferred from homology"/>
<dbReference type="EMBL" id="AVPH01000288">
    <property type="protein sequence ID" value="ERD99709.1"/>
    <property type="molecule type" value="Genomic_DNA"/>
</dbReference>
<reference evidence="2 3" key="1">
    <citation type="journal article" date="2013" name="Genome Announc.">
        <title>Genome Sequence of the Pigment-Producing Bacterium Pseudogulbenkiania ferrooxidans, Isolated from Loktak Lake.</title>
        <authorList>
            <person name="Puranik S."/>
            <person name="Talkal R."/>
            <person name="Qureshi A."/>
            <person name="Khardenavis A."/>
            <person name="Kapley A."/>
            <person name="Purohit H.J."/>
        </authorList>
    </citation>
    <scope>NUCLEOTIDE SEQUENCE [LARGE SCALE GENOMIC DNA]</scope>
    <source>
        <strain evidence="2 3">EGD-HP2</strain>
    </source>
</reference>